<reference evidence="3" key="1">
    <citation type="journal article" date="2019" name="Int. J. Syst. Evol. Microbiol.">
        <title>The Global Catalogue of Microorganisms (GCM) 10K type strain sequencing project: providing services to taxonomists for standard genome sequencing and annotation.</title>
        <authorList>
            <consortium name="The Broad Institute Genomics Platform"/>
            <consortium name="The Broad Institute Genome Sequencing Center for Infectious Disease"/>
            <person name="Wu L."/>
            <person name="Ma J."/>
        </authorList>
    </citation>
    <scope>NUCLEOTIDE SEQUENCE [LARGE SCALE GENOMIC DNA]</scope>
    <source>
        <strain evidence="3">JCM 16925</strain>
    </source>
</reference>
<feature type="signal peptide" evidence="1">
    <location>
        <begin position="1"/>
        <end position="28"/>
    </location>
</feature>
<comment type="caution">
    <text evidence="2">The sequence shown here is derived from an EMBL/GenBank/DDBJ whole genome shotgun (WGS) entry which is preliminary data.</text>
</comment>
<keyword evidence="3" id="KW-1185">Reference proteome</keyword>
<evidence type="ECO:0000256" key="1">
    <source>
        <dbReference type="SAM" id="SignalP"/>
    </source>
</evidence>
<gene>
    <name evidence="2" type="ORF">GCM10022233_83850</name>
</gene>
<organism evidence="2 3">
    <name type="scientific">Streptomyces shaanxiensis</name>
    <dbReference type="NCBI Taxonomy" id="653357"/>
    <lineage>
        <taxon>Bacteria</taxon>
        <taxon>Bacillati</taxon>
        <taxon>Actinomycetota</taxon>
        <taxon>Actinomycetes</taxon>
        <taxon>Kitasatosporales</taxon>
        <taxon>Streptomycetaceae</taxon>
        <taxon>Streptomyces</taxon>
    </lineage>
</organism>
<proteinExistence type="predicted"/>
<evidence type="ECO:0000313" key="2">
    <source>
        <dbReference type="EMBL" id="GAA4088013.1"/>
    </source>
</evidence>
<name>A0ABP7WG90_9ACTN</name>
<protein>
    <submittedName>
        <fullName evidence="2">Uncharacterized protein</fullName>
    </submittedName>
</protein>
<dbReference type="Proteomes" id="UP001499984">
    <property type="component" value="Unassembled WGS sequence"/>
</dbReference>
<accession>A0ABP7WG90</accession>
<sequence length="78" mass="7476">MPAPEQMVLLGVGSAAMLAVGGTMPAVAASQGGETAASAQGASAKGVGATAWSCTPELALAVPYRGVLTAWSIAEATS</sequence>
<feature type="chain" id="PRO_5045825122" evidence="1">
    <location>
        <begin position="29"/>
        <end position="78"/>
    </location>
</feature>
<dbReference type="EMBL" id="BAAAZY010000033">
    <property type="protein sequence ID" value="GAA4088013.1"/>
    <property type="molecule type" value="Genomic_DNA"/>
</dbReference>
<keyword evidence="1" id="KW-0732">Signal</keyword>
<evidence type="ECO:0000313" key="3">
    <source>
        <dbReference type="Proteomes" id="UP001499984"/>
    </source>
</evidence>